<accession>A0AAD6D6A0</accession>
<keyword evidence="3" id="KW-1185">Reference proteome</keyword>
<sequence>MVTMFLDNLSRRLGISSLINDDTTIDGTNAPCGESESHSNTGALRDVSGYTKPEGFEMRGNYTYTPNPDSNTLPPKTARPGNAKVEGVKKIEGIEYGHPIALSTAQVLATVKFAEQEKTQWFNYEDIRKLPGARRAIKELNPPWK</sequence>
<organism evidence="2 3">
    <name type="scientific">Penicillium frequentans</name>
    <dbReference type="NCBI Taxonomy" id="3151616"/>
    <lineage>
        <taxon>Eukaryota</taxon>
        <taxon>Fungi</taxon>
        <taxon>Dikarya</taxon>
        <taxon>Ascomycota</taxon>
        <taxon>Pezizomycotina</taxon>
        <taxon>Eurotiomycetes</taxon>
        <taxon>Eurotiomycetidae</taxon>
        <taxon>Eurotiales</taxon>
        <taxon>Aspergillaceae</taxon>
        <taxon>Penicillium</taxon>
    </lineage>
</organism>
<dbReference type="AlphaFoldDB" id="A0AAD6D6A0"/>
<feature type="compositionally biased region" description="Polar residues" evidence="1">
    <location>
        <begin position="62"/>
        <end position="74"/>
    </location>
</feature>
<proteinExistence type="predicted"/>
<protein>
    <submittedName>
        <fullName evidence="2">Uncharacterized protein</fullName>
    </submittedName>
</protein>
<dbReference type="EMBL" id="JAQIZZ010000001">
    <property type="protein sequence ID" value="KAJ5556559.1"/>
    <property type="molecule type" value="Genomic_DNA"/>
</dbReference>
<evidence type="ECO:0000313" key="2">
    <source>
        <dbReference type="EMBL" id="KAJ5556559.1"/>
    </source>
</evidence>
<feature type="region of interest" description="Disordered" evidence="1">
    <location>
        <begin position="30"/>
        <end position="82"/>
    </location>
</feature>
<reference evidence="2 3" key="1">
    <citation type="journal article" date="2023" name="IMA Fungus">
        <title>Comparative genomic study of the Penicillium genus elucidates a diverse pangenome and 15 lateral gene transfer events.</title>
        <authorList>
            <person name="Petersen C."/>
            <person name="Sorensen T."/>
            <person name="Nielsen M.R."/>
            <person name="Sondergaard T.E."/>
            <person name="Sorensen J.L."/>
            <person name="Fitzpatrick D.A."/>
            <person name="Frisvad J.C."/>
            <person name="Nielsen K.L."/>
        </authorList>
    </citation>
    <scope>NUCLEOTIDE SEQUENCE [LARGE SCALE GENOMIC DNA]</scope>
    <source>
        <strain evidence="2 3">IBT 35679</strain>
    </source>
</reference>
<evidence type="ECO:0000256" key="1">
    <source>
        <dbReference type="SAM" id="MobiDB-lite"/>
    </source>
</evidence>
<comment type="caution">
    <text evidence="2">The sequence shown here is derived from an EMBL/GenBank/DDBJ whole genome shotgun (WGS) entry which is preliminary data.</text>
</comment>
<name>A0AAD6D6A0_9EURO</name>
<dbReference type="Proteomes" id="UP001220324">
    <property type="component" value="Unassembled WGS sequence"/>
</dbReference>
<evidence type="ECO:0000313" key="3">
    <source>
        <dbReference type="Proteomes" id="UP001220324"/>
    </source>
</evidence>
<gene>
    <name evidence="2" type="ORF">N7494_000474</name>
</gene>